<reference evidence="1" key="2">
    <citation type="submission" date="2020-09" db="EMBL/GenBank/DDBJ databases">
        <authorList>
            <person name="Sun Q."/>
            <person name="Ohkuma M."/>
        </authorList>
    </citation>
    <scope>NUCLEOTIDE SEQUENCE</scope>
    <source>
        <strain evidence="1">JCM 19831</strain>
    </source>
</reference>
<accession>A0A917TZJ0</accession>
<comment type="caution">
    <text evidence="1">The sequence shown here is derived from an EMBL/GenBank/DDBJ whole genome shotgun (WGS) entry which is preliminary data.</text>
</comment>
<evidence type="ECO:0000313" key="2">
    <source>
        <dbReference type="Proteomes" id="UP000642070"/>
    </source>
</evidence>
<dbReference type="Proteomes" id="UP000642070">
    <property type="component" value="Unassembled WGS sequence"/>
</dbReference>
<dbReference type="AlphaFoldDB" id="A0A917TZJ0"/>
<sequence length="65" mass="6557">MATTTAADTPLRAARSAPSASILQLWCLTNPDIVGGSRHHNCKIDAEGAAARGAEAYACAASSDA</sequence>
<protein>
    <submittedName>
        <fullName evidence="1">Uncharacterized protein</fullName>
    </submittedName>
</protein>
<organism evidence="1 2">
    <name type="scientific">Dactylosporangium sucinum</name>
    <dbReference type="NCBI Taxonomy" id="1424081"/>
    <lineage>
        <taxon>Bacteria</taxon>
        <taxon>Bacillati</taxon>
        <taxon>Actinomycetota</taxon>
        <taxon>Actinomycetes</taxon>
        <taxon>Micromonosporales</taxon>
        <taxon>Micromonosporaceae</taxon>
        <taxon>Dactylosporangium</taxon>
    </lineage>
</organism>
<dbReference type="EMBL" id="BMPI01000027">
    <property type="protein sequence ID" value="GGM45248.1"/>
    <property type="molecule type" value="Genomic_DNA"/>
</dbReference>
<proteinExistence type="predicted"/>
<keyword evidence="2" id="KW-1185">Reference proteome</keyword>
<evidence type="ECO:0000313" key="1">
    <source>
        <dbReference type="EMBL" id="GGM45248.1"/>
    </source>
</evidence>
<name>A0A917TZJ0_9ACTN</name>
<gene>
    <name evidence="1" type="ORF">GCM10007977_053510</name>
</gene>
<reference evidence="1" key="1">
    <citation type="journal article" date="2014" name="Int. J. Syst. Evol. Microbiol.">
        <title>Complete genome sequence of Corynebacterium casei LMG S-19264T (=DSM 44701T), isolated from a smear-ripened cheese.</title>
        <authorList>
            <consortium name="US DOE Joint Genome Institute (JGI-PGF)"/>
            <person name="Walter F."/>
            <person name="Albersmeier A."/>
            <person name="Kalinowski J."/>
            <person name="Ruckert C."/>
        </authorList>
    </citation>
    <scope>NUCLEOTIDE SEQUENCE</scope>
    <source>
        <strain evidence="1">JCM 19831</strain>
    </source>
</reference>